<feature type="compositionally biased region" description="Basic residues" evidence="1">
    <location>
        <begin position="38"/>
        <end position="48"/>
    </location>
</feature>
<protein>
    <recommendedName>
        <fullName evidence="4">Peptidase C1</fullName>
    </recommendedName>
</protein>
<dbReference type="InterPro" id="IPR029058">
    <property type="entry name" value="AB_hydrolase_fold"/>
</dbReference>
<organism evidence="2 3">
    <name type="scientific">Hydrogenophaga palleronii</name>
    <dbReference type="NCBI Taxonomy" id="65655"/>
    <lineage>
        <taxon>Bacteria</taxon>
        <taxon>Pseudomonadati</taxon>
        <taxon>Pseudomonadota</taxon>
        <taxon>Betaproteobacteria</taxon>
        <taxon>Burkholderiales</taxon>
        <taxon>Comamonadaceae</taxon>
        <taxon>Hydrogenophaga</taxon>
    </lineage>
</organism>
<proteinExistence type="predicted"/>
<feature type="region of interest" description="Disordered" evidence="1">
    <location>
        <begin position="1"/>
        <end position="55"/>
    </location>
</feature>
<evidence type="ECO:0000313" key="3">
    <source>
        <dbReference type="Proteomes" id="UP001265700"/>
    </source>
</evidence>
<dbReference type="InterPro" id="IPR038765">
    <property type="entry name" value="Papain-like_cys_pep_sf"/>
</dbReference>
<name>A0ABU1WMR0_9BURK</name>
<keyword evidence="3" id="KW-1185">Reference proteome</keyword>
<comment type="caution">
    <text evidence="2">The sequence shown here is derived from an EMBL/GenBank/DDBJ whole genome shotgun (WGS) entry which is preliminary data.</text>
</comment>
<dbReference type="Gene3D" id="3.90.70.10">
    <property type="entry name" value="Cysteine proteinases"/>
    <property type="match status" value="1"/>
</dbReference>
<evidence type="ECO:0000313" key="2">
    <source>
        <dbReference type="EMBL" id="MDR7150582.1"/>
    </source>
</evidence>
<evidence type="ECO:0000256" key="1">
    <source>
        <dbReference type="SAM" id="MobiDB-lite"/>
    </source>
</evidence>
<sequence length="755" mass="83730">MATRSKPAPAALAMKHGAKRVKQMVPAASANASTAAPKKTKPKPRTKPKSNEPIDLTSRLFDARPDRLDFRDLGYEPPLRSLDTHYPAQAFLAEAVPAYVQAGLVLDQGQEGACTGFGLATVVNYLLWIRRYGQDGGDAVVKVSPHMLYELARRYDEWEGEAYEGSSCRGALKGFHKHGVCQMHYWRTDHHGARGQLEWELDALKHPLGVYYRVNKKSVVEMQAAINEIGAIYVSARVHDGWDKVARLARPPESHDEAALPSIPAASRNSPWGGHAFALVGYNDRGFVVQNSWGTRWGAGGFAVLPYADWVVHGTDAWAVALGVPQKQAMSPERIAALRWPTRSGRSIGFAVRSTVNEDNPVDDSWPIDKPFLHKQYQPWPTAKAYEHTLVTGNNGHVVVTDLAAGIDGSEAAFVQAQVNRALNHFQSQGSARMVIYAHGGLNSQGESIERIRLLAPYFEANGIYPLFLTWRTGPLETLKHMLEDKLRKLFGLDDDARARGLFDLLADARDRSVEVVANKAFKGLWSEMRENAQLAARRGRGSALLAEALARLQVQLGHRPLQLHLVGHSAGSIVLGHLLDRLAASQVKVSGCALYAPACTVAFAIEKYLDKNTSVFDPGQLHLHYLTDKQEKDDDLLKLGPVTLYGKSLLYLVSRALDDVRKVPLLGMERAHDPQHFTEDQWDKSHLRHLQDWLSRFPRANLHPVPMPYVPVNREGKTAQATHGSFDNNIDVVTQTIERVNGNALVSPIEWLDY</sequence>
<dbReference type="SUPFAM" id="SSF54001">
    <property type="entry name" value="Cysteine proteinases"/>
    <property type="match status" value="1"/>
</dbReference>
<reference evidence="2 3" key="1">
    <citation type="submission" date="2023-07" db="EMBL/GenBank/DDBJ databases">
        <title>Sorghum-associated microbial communities from plants grown in Nebraska, USA.</title>
        <authorList>
            <person name="Schachtman D."/>
        </authorList>
    </citation>
    <scope>NUCLEOTIDE SEQUENCE [LARGE SCALE GENOMIC DNA]</scope>
    <source>
        <strain evidence="2 3">4249</strain>
    </source>
</reference>
<dbReference type="SUPFAM" id="SSF53474">
    <property type="entry name" value="alpha/beta-Hydrolases"/>
    <property type="match status" value="1"/>
</dbReference>
<evidence type="ECO:0008006" key="4">
    <source>
        <dbReference type="Google" id="ProtNLM"/>
    </source>
</evidence>
<dbReference type="CDD" id="cd02619">
    <property type="entry name" value="Peptidase_C1"/>
    <property type="match status" value="1"/>
</dbReference>
<feature type="compositionally biased region" description="Low complexity" evidence="1">
    <location>
        <begin position="26"/>
        <end position="37"/>
    </location>
</feature>
<accession>A0ABU1WMR0</accession>
<dbReference type="EMBL" id="JAVDWU010000004">
    <property type="protein sequence ID" value="MDR7150582.1"/>
    <property type="molecule type" value="Genomic_DNA"/>
</dbReference>
<gene>
    <name evidence="2" type="ORF">J2W49_002540</name>
</gene>
<dbReference type="Proteomes" id="UP001265700">
    <property type="component" value="Unassembled WGS sequence"/>
</dbReference>
<dbReference type="RefSeq" id="WP_310316267.1">
    <property type="nucleotide sequence ID" value="NZ_JAVDWU010000004.1"/>
</dbReference>